<dbReference type="InterPro" id="IPR029052">
    <property type="entry name" value="Metallo-depent_PP-like"/>
</dbReference>
<evidence type="ECO:0000259" key="1">
    <source>
        <dbReference type="Pfam" id="PF00149"/>
    </source>
</evidence>
<keyword evidence="3" id="KW-1185">Reference proteome</keyword>
<dbReference type="SUPFAM" id="SSF56300">
    <property type="entry name" value="Metallo-dependent phosphatases"/>
    <property type="match status" value="1"/>
</dbReference>
<organism evidence="2 3">
    <name type="scientific">Sporolactobacillus kofuensis</name>
    <dbReference type="NCBI Taxonomy" id="269672"/>
    <lineage>
        <taxon>Bacteria</taxon>
        <taxon>Bacillati</taxon>
        <taxon>Bacillota</taxon>
        <taxon>Bacilli</taxon>
        <taxon>Bacillales</taxon>
        <taxon>Sporolactobacillaceae</taxon>
        <taxon>Sporolactobacillus</taxon>
    </lineage>
</organism>
<dbReference type="Proteomes" id="UP001596267">
    <property type="component" value="Unassembled WGS sequence"/>
</dbReference>
<feature type="domain" description="Calcineurin-like phosphoesterase" evidence="1">
    <location>
        <begin position="16"/>
        <end position="197"/>
    </location>
</feature>
<sequence>MIVIEREVIDLQTVKRLLVMSDIHGQIDAFNALLDKVKYKMEEDLLFLLGDYVDRGQNPRSCIQKARELEAQGAIPLKGNHEDMMEKALAGENLQALSHWASNGGTQTLASYGLLFEDIYHSIRDGSLSLPDQLLDDLQWIQKLNVYAETEHYFFVHAGVDPQKAINETDDQTFLWIRSPFFDGYHGDKTVIFGHTPTMNLHDTNDVYFGTNNIIGIDGGCVFGGQLNCLELPSKVIYSV</sequence>
<evidence type="ECO:0000313" key="3">
    <source>
        <dbReference type="Proteomes" id="UP001596267"/>
    </source>
</evidence>
<name>A0ABW1WBY3_9BACL</name>
<reference evidence="3" key="1">
    <citation type="journal article" date="2019" name="Int. J. Syst. Evol. Microbiol.">
        <title>The Global Catalogue of Microorganisms (GCM) 10K type strain sequencing project: providing services to taxonomists for standard genome sequencing and annotation.</title>
        <authorList>
            <consortium name="The Broad Institute Genomics Platform"/>
            <consortium name="The Broad Institute Genome Sequencing Center for Infectious Disease"/>
            <person name="Wu L."/>
            <person name="Ma J."/>
        </authorList>
    </citation>
    <scope>NUCLEOTIDE SEQUENCE [LARGE SCALE GENOMIC DNA]</scope>
    <source>
        <strain evidence="3">CCUG 42001</strain>
    </source>
</reference>
<keyword evidence="2" id="KW-0378">Hydrolase</keyword>
<dbReference type="InterPro" id="IPR050126">
    <property type="entry name" value="Ap4A_hydrolase"/>
</dbReference>
<accession>A0ABW1WBY3</accession>
<dbReference type="Gene3D" id="3.60.21.10">
    <property type="match status" value="1"/>
</dbReference>
<dbReference type="Pfam" id="PF00149">
    <property type="entry name" value="Metallophos"/>
    <property type="match status" value="1"/>
</dbReference>
<dbReference type="InterPro" id="IPR004843">
    <property type="entry name" value="Calcineurin-like_PHP"/>
</dbReference>
<dbReference type="GO" id="GO:0016787">
    <property type="term" value="F:hydrolase activity"/>
    <property type="evidence" value="ECO:0007669"/>
    <property type="project" value="UniProtKB-KW"/>
</dbReference>
<comment type="caution">
    <text evidence="2">The sequence shown here is derived from an EMBL/GenBank/DDBJ whole genome shotgun (WGS) entry which is preliminary data.</text>
</comment>
<evidence type="ECO:0000313" key="2">
    <source>
        <dbReference type="EMBL" id="MFC6385635.1"/>
    </source>
</evidence>
<gene>
    <name evidence="2" type="ORF">ACFP7A_03380</name>
</gene>
<dbReference type="CDD" id="cd00144">
    <property type="entry name" value="MPP_PPP_family"/>
    <property type="match status" value="1"/>
</dbReference>
<dbReference type="PANTHER" id="PTHR42850">
    <property type="entry name" value="METALLOPHOSPHOESTERASE"/>
    <property type="match status" value="1"/>
</dbReference>
<dbReference type="EC" id="3.1.-.-" evidence="2"/>
<protein>
    <submittedName>
        <fullName evidence="2">Metallophosphoesterase family protein</fullName>
        <ecNumber evidence="2">3.1.-.-</ecNumber>
    </submittedName>
</protein>
<dbReference type="RefSeq" id="WP_253051869.1">
    <property type="nucleotide sequence ID" value="NZ_JAMXWN010000001.1"/>
</dbReference>
<proteinExistence type="predicted"/>
<dbReference type="EMBL" id="JBHSTQ010000002">
    <property type="protein sequence ID" value="MFC6385635.1"/>
    <property type="molecule type" value="Genomic_DNA"/>
</dbReference>
<dbReference type="PANTHER" id="PTHR42850:SF4">
    <property type="entry name" value="ZINC-DEPENDENT ENDOPOLYPHOSPHATASE"/>
    <property type="match status" value="1"/>
</dbReference>